<dbReference type="Proteomes" id="UP001066276">
    <property type="component" value="Chromosome 6"/>
</dbReference>
<proteinExistence type="predicted"/>
<evidence type="ECO:0000313" key="2">
    <source>
        <dbReference type="EMBL" id="KAJ1144148.1"/>
    </source>
</evidence>
<protein>
    <submittedName>
        <fullName evidence="2">Uncharacterized protein</fullName>
    </submittedName>
</protein>
<comment type="caution">
    <text evidence="2">The sequence shown here is derived from an EMBL/GenBank/DDBJ whole genome shotgun (WGS) entry which is preliminary data.</text>
</comment>
<reference evidence="2" key="1">
    <citation type="journal article" date="2022" name="bioRxiv">
        <title>Sequencing and chromosome-scale assembly of the giantPleurodeles waltlgenome.</title>
        <authorList>
            <person name="Brown T."/>
            <person name="Elewa A."/>
            <person name="Iarovenko S."/>
            <person name="Subramanian E."/>
            <person name="Araus A.J."/>
            <person name="Petzold A."/>
            <person name="Susuki M."/>
            <person name="Suzuki K.-i.T."/>
            <person name="Hayashi T."/>
            <person name="Toyoda A."/>
            <person name="Oliveira C."/>
            <person name="Osipova E."/>
            <person name="Leigh N.D."/>
            <person name="Simon A."/>
            <person name="Yun M.H."/>
        </authorList>
    </citation>
    <scope>NUCLEOTIDE SEQUENCE</scope>
    <source>
        <strain evidence="2">20211129_DDA</strain>
        <tissue evidence="2">Liver</tissue>
    </source>
</reference>
<gene>
    <name evidence="2" type="ORF">NDU88_010450</name>
</gene>
<dbReference type="EMBL" id="JANPWB010000010">
    <property type="protein sequence ID" value="KAJ1144148.1"/>
    <property type="molecule type" value="Genomic_DNA"/>
</dbReference>
<evidence type="ECO:0000313" key="3">
    <source>
        <dbReference type="Proteomes" id="UP001066276"/>
    </source>
</evidence>
<feature type="region of interest" description="Disordered" evidence="1">
    <location>
        <begin position="1"/>
        <end position="58"/>
    </location>
</feature>
<evidence type="ECO:0000256" key="1">
    <source>
        <dbReference type="SAM" id="MobiDB-lite"/>
    </source>
</evidence>
<keyword evidence="3" id="KW-1185">Reference proteome</keyword>
<name>A0AAV7R0D4_PLEWA</name>
<organism evidence="2 3">
    <name type="scientific">Pleurodeles waltl</name>
    <name type="common">Iberian ribbed newt</name>
    <dbReference type="NCBI Taxonomy" id="8319"/>
    <lineage>
        <taxon>Eukaryota</taxon>
        <taxon>Metazoa</taxon>
        <taxon>Chordata</taxon>
        <taxon>Craniata</taxon>
        <taxon>Vertebrata</taxon>
        <taxon>Euteleostomi</taxon>
        <taxon>Amphibia</taxon>
        <taxon>Batrachia</taxon>
        <taxon>Caudata</taxon>
        <taxon>Salamandroidea</taxon>
        <taxon>Salamandridae</taxon>
        <taxon>Pleurodelinae</taxon>
        <taxon>Pleurodeles</taxon>
    </lineage>
</organism>
<accession>A0AAV7R0D4</accession>
<feature type="region of interest" description="Disordered" evidence="1">
    <location>
        <begin position="77"/>
        <end position="112"/>
    </location>
</feature>
<sequence length="112" mass="11888">MLIRLRRGQPENSGPGRQPGSPTHRTSLLRGRKDKRCGRTPASNPGKAAARAGQSGSCGCLRPLLPFKAAALRWKEAAAGAGGAASGTQRSRPSPEFGRRDPAILCGHRWIH</sequence>
<dbReference type="AlphaFoldDB" id="A0AAV7R0D4"/>